<accession>X1KPK3</accession>
<reference evidence="2" key="1">
    <citation type="journal article" date="2014" name="Front. Microbiol.">
        <title>High frequency of phylogenetically diverse reductive dehalogenase-homologous genes in deep subseafloor sedimentary metagenomes.</title>
        <authorList>
            <person name="Kawai M."/>
            <person name="Futagami T."/>
            <person name="Toyoda A."/>
            <person name="Takaki Y."/>
            <person name="Nishi S."/>
            <person name="Hori S."/>
            <person name="Arai W."/>
            <person name="Tsubouchi T."/>
            <person name="Morono Y."/>
            <person name="Uchiyama I."/>
            <person name="Ito T."/>
            <person name="Fujiyama A."/>
            <person name="Inagaki F."/>
            <person name="Takami H."/>
        </authorList>
    </citation>
    <scope>NUCLEOTIDE SEQUENCE</scope>
    <source>
        <strain evidence="2">Expedition CK06-06</strain>
    </source>
</reference>
<dbReference type="InterPro" id="IPR056471">
    <property type="entry name" value="HD-CE"/>
</dbReference>
<dbReference type="AlphaFoldDB" id="X1KPK3"/>
<comment type="caution">
    <text evidence="2">The sequence shown here is derived from an EMBL/GenBank/DDBJ whole genome shotgun (WGS) entry which is preliminary data.</text>
</comment>
<proteinExistence type="predicted"/>
<name>X1KPK3_9ZZZZ</name>
<evidence type="ECO:0000313" key="2">
    <source>
        <dbReference type="EMBL" id="GAH92089.1"/>
    </source>
</evidence>
<evidence type="ECO:0000259" key="1">
    <source>
        <dbReference type="Pfam" id="PF24391"/>
    </source>
</evidence>
<feature type="non-terminal residue" evidence="2">
    <location>
        <position position="152"/>
    </location>
</feature>
<protein>
    <recommendedName>
        <fullName evidence="1">HD-CE domain-containing protein</fullName>
    </recommendedName>
</protein>
<sequence>MSEKEKTALRKVVISHSGKFDVSKFQRYVNLDIPKISAIFRFVDACDISRNRAPKEVLEFFGEDIPLVNRVYWLAHANILDVAFVPRKRSIKVVIVLAKPIGTIRQLKHLIHNLASGKVARLSRQDYVDILTAYKCIELIDDVKNEAKRVNG</sequence>
<dbReference type="EMBL" id="BARV01002446">
    <property type="protein sequence ID" value="GAH92089.1"/>
    <property type="molecule type" value="Genomic_DNA"/>
</dbReference>
<gene>
    <name evidence="2" type="ORF">S06H3_06314</name>
</gene>
<feature type="domain" description="HD-CE" evidence="1">
    <location>
        <begin position="6"/>
        <end position="94"/>
    </location>
</feature>
<dbReference type="Pfam" id="PF24391">
    <property type="entry name" value="HD-CE"/>
    <property type="match status" value="1"/>
</dbReference>
<organism evidence="2">
    <name type="scientific">marine sediment metagenome</name>
    <dbReference type="NCBI Taxonomy" id="412755"/>
    <lineage>
        <taxon>unclassified sequences</taxon>
        <taxon>metagenomes</taxon>
        <taxon>ecological metagenomes</taxon>
    </lineage>
</organism>